<name>A0A024T7R3_9STRA</name>
<proteinExistence type="predicted"/>
<dbReference type="AlphaFoldDB" id="A0A024T7R3"/>
<evidence type="ECO:0000313" key="1">
    <source>
        <dbReference type="EMBL" id="ETV89884.1"/>
    </source>
</evidence>
<dbReference type="GeneID" id="20092326"/>
<organism evidence="1">
    <name type="scientific">Aphanomyces invadans</name>
    <dbReference type="NCBI Taxonomy" id="157072"/>
    <lineage>
        <taxon>Eukaryota</taxon>
        <taxon>Sar</taxon>
        <taxon>Stramenopiles</taxon>
        <taxon>Oomycota</taxon>
        <taxon>Saprolegniomycetes</taxon>
        <taxon>Saprolegniales</taxon>
        <taxon>Verrucalvaceae</taxon>
        <taxon>Aphanomyces</taxon>
    </lineage>
</organism>
<accession>A0A024T7R3</accession>
<dbReference type="EMBL" id="KI914238">
    <property type="protein sequence ID" value="ETV89884.1"/>
    <property type="molecule type" value="Genomic_DNA"/>
</dbReference>
<protein>
    <submittedName>
        <fullName evidence="1">Uncharacterized protein</fullName>
    </submittedName>
</protein>
<dbReference type="PANTHER" id="PTHR33889:SF7">
    <property type="entry name" value="OS04G0681850 PROTEIN"/>
    <property type="match status" value="1"/>
</dbReference>
<sequence length="144" mass="16177">MQSSTTTKRLTDAQRIDIYIRMSLLKANGRIKHGELKKVCDEFKVTKGALAKIWKRACETREVDGMVDVRSMIKANSGRPRKLNMAELEARIKGAPAFQRSTLRSLAILSDHFDNGCQFQDEADLSNVDSIYSQLVGVELVSDE</sequence>
<dbReference type="VEuPathDB" id="FungiDB:H310_15276"/>
<gene>
    <name evidence="1" type="ORF">H310_15276</name>
</gene>
<dbReference type="RefSeq" id="XP_008881484.1">
    <property type="nucleotide sequence ID" value="XM_008883262.1"/>
</dbReference>
<reference evidence="1" key="1">
    <citation type="submission" date="2013-12" db="EMBL/GenBank/DDBJ databases">
        <title>The Genome Sequence of Aphanomyces invadans NJM9701.</title>
        <authorList>
            <consortium name="The Broad Institute Genomics Platform"/>
            <person name="Russ C."/>
            <person name="Tyler B."/>
            <person name="van West P."/>
            <person name="Dieguez-Uribeondo J."/>
            <person name="Young S.K."/>
            <person name="Zeng Q."/>
            <person name="Gargeya S."/>
            <person name="Fitzgerald M."/>
            <person name="Abouelleil A."/>
            <person name="Alvarado L."/>
            <person name="Chapman S.B."/>
            <person name="Gainer-Dewar J."/>
            <person name="Goldberg J."/>
            <person name="Griggs A."/>
            <person name="Gujja S."/>
            <person name="Hansen M."/>
            <person name="Howarth C."/>
            <person name="Imamovic A."/>
            <person name="Ireland A."/>
            <person name="Larimer J."/>
            <person name="McCowan C."/>
            <person name="Murphy C."/>
            <person name="Pearson M."/>
            <person name="Poon T.W."/>
            <person name="Priest M."/>
            <person name="Roberts A."/>
            <person name="Saif S."/>
            <person name="Shea T."/>
            <person name="Sykes S."/>
            <person name="Wortman J."/>
            <person name="Nusbaum C."/>
            <person name="Birren B."/>
        </authorList>
    </citation>
    <scope>NUCLEOTIDE SEQUENCE [LARGE SCALE GENOMIC DNA]</scope>
    <source>
        <strain evidence="1">NJM9701</strain>
    </source>
</reference>
<dbReference type="PANTHER" id="PTHR33889">
    <property type="entry name" value="OS04G0681850 PROTEIN"/>
    <property type="match status" value="1"/>
</dbReference>